<name>A0ABR2U653_9ROSI</name>
<evidence type="ECO:0000313" key="1">
    <source>
        <dbReference type="EMBL" id="KAK9045125.1"/>
    </source>
</evidence>
<keyword evidence="2" id="KW-1185">Reference proteome</keyword>
<comment type="caution">
    <text evidence="1">The sequence shown here is derived from an EMBL/GenBank/DDBJ whole genome shotgun (WGS) entry which is preliminary data.</text>
</comment>
<evidence type="ECO:0008006" key="3">
    <source>
        <dbReference type="Google" id="ProtNLM"/>
    </source>
</evidence>
<protein>
    <recommendedName>
        <fullName evidence="3">Secreted protein</fullName>
    </recommendedName>
</protein>
<reference evidence="1 2" key="1">
    <citation type="journal article" date="2024" name="G3 (Bethesda)">
        <title>Genome assembly of Hibiscus sabdariffa L. provides insights into metabolisms of medicinal natural products.</title>
        <authorList>
            <person name="Kim T."/>
        </authorList>
    </citation>
    <scope>NUCLEOTIDE SEQUENCE [LARGE SCALE GENOMIC DNA]</scope>
    <source>
        <strain evidence="1">TK-2024</strain>
        <tissue evidence="1">Old leaves</tissue>
    </source>
</reference>
<accession>A0ABR2U653</accession>
<proteinExistence type="predicted"/>
<sequence length="80" mass="8781">MIVKSGLRTSQRFVGAGCAAFASLQCRFWALDATATAVRREERKSGMCGCCHWTERQMSATTSSQLVAVHPVELDSLFEP</sequence>
<gene>
    <name evidence="1" type="ORF">V6N11_059014</name>
</gene>
<organism evidence="1 2">
    <name type="scientific">Hibiscus sabdariffa</name>
    <name type="common">roselle</name>
    <dbReference type="NCBI Taxonomy" id="183260"/>
    <lineage>
        <taxon>Eukaryota</taxon>
        <taxon>Viridiplantae</taxon>
        <taxon>Streptophyta</taxon>
        <taxon>Embryophyta</taxon>
        <taxon>Tracheophyta</taxon>
        <taxon>Spermatophyta</taxon>
        <taxon>Magnoliopsida</taxon>
        <taxon>eudicotyledons</taxon>
        <taxon>Gunneridae</taxon>
        <taxon>Pentapetalae</taxon>
        <taxon>rosids</taxon>
        <taxon>malvids</taxon>
        <taxon>Malvales</taxon>
        <taxon>Malvaceae</taxon>
        <taxon>Malvoideae</taxon>
        <taxon>Hibiscus</taxon>
    </lineage>
</organism>
<dbReference type="EMBL" id="JBBPBN010000002">
    <property type="protein sequence ID" value="KAK9045125.1"/>
    <property type="molecule type" value="Genomic_DNA"/>
</dbReference>
<dbReference type="Proteomes" id="UP001396334">
    <property type="component" value="Unassembled WGS sequence"/>
</dbReference>
<evidence type="ECO:0000313" key="2">
    <source>
        <dbReference type="Proteomes" id="UP001396334"/>
    </source>
</evidence>